<dbReference type="GO" id="GO:0042254">
    <property type="term" value="P:ribosome biogenesis"/>
    <property type="evidence" value="ECO:0007669"/>
    <property type="project" value="InterPro"/>
</dbReference>
<feature type="domain" description="CCAAT-binding factor" evidence="2">
    <location>
        <begin position="1"/>
        <end position="81"/>
    </location>
</feature>
<sequence length="154" mass="17481">MCLHAPAPAIPLICQFMVNLMINHPGLKVLIHNTSLDRAKDVTSDPFDEKEINPSQTKAMESSLWEMKSLQNHILPNVAQACSFIEKPLPSVSYDLEEVLSVDYDDMFEEEINKKKNIGHLDSKPFPPFDYEFSIPLKHLADSVYLNAAKRIKV</sequence>
<proteinExistence type="inferred from homology"/>
<organism evidence="3 4">
    <name type="scientific">Allacma fusca</name>
    <dbReference type="NCBI Taxonomy" id="39272"/>
    <lineage>
        <taxon>Eukaryota</taxon>
        <taxon>Metazoa</taxon>
        <taxon>Ecdysozoa</taxon>
        <taxon>Arthropoda</taxon>
        <taxon>Hexapoda</taxon>
        <taxon>Collembola</taxon>
        <taxon>Symphypleona</taxon>
        <taxon>Sminthuridae</taxon>
        <taxon>Allacma</taxon>
    </lineage>
</organism>
<dbReference type="Pfam" id="PF03914">
    <property type="entry name" value="CBF"/>
    <property type="match status" value="1"/>
</dbReference>
<gene>
    <name evidence="3" type="ORF">AFUS01_LOCUS29481</name>
</gene>
<dbReference type="EMBL" id="CAJVCH010436417">
    <property type="protein sequence ID" value="CAG7819009.1"/>
    <property type="molecule type" value="Genomic_DNA"/>
</dbReference>
<dbReference type="OrthoDB" id="10263185at2759"/>
<dbReference type="PANTHER" id="PTHR12455:SF0">
    <property type="entry name" value="NUCLEOLAR COMPLEX PROTEIN 4 HOMOLOG"/>
    <property type="match status" value="1"/>
</dbReference>
<comment type="caution">
    <text evidence="3">The sequence shown here is derived from an EMBL/GenBank/DDBJ whole genome shotgun (WGS) entry which is preliminary data.</text>
</comment>
<evidence type="ECO:0000313" key="4">
    <source>
        <dbReference type="Proteomes" id="UP000708208"/>
    </source>
</evidence>
<evidence type="ECO:0000256" key="1">
    <source>
        <dbReference type="ARBA" id="ARBA00007797"/>
    </source>
</evidence>
<dbReference type="InterPro" id="IPR027193">
    <property type="entry name" value="Noc4"/>
</dbReference>
<accession>A0A8J2KTV6</accession>
<name>A0A8J2KTV6_9HEXA</name>
<dbReference type="Proteomes" id="UP000708208">
    <property type="component" value="Unassembled WGS sequence"/>
</dbReference>
<dbReference type="GO" id="GO:0032040">
    <property type="term" value="C:small-subunit processome"/>
    <property type="evidence" value="ECO:0007669"/>
    <property type="project" value="TreeGrafter"/>
</dbReference>
<dbReference type="PANTHER" id="PTHR12455">
    <property type="entry name" value="NUCLEOLAR COMPLEX PROTEIN 4"/>
    <property type="match status" value="1"/>
</dbReference>
<reference evidence="3" key="1">
    <citation type="submission" date="2021-06" db="EMBL/GenBank/DDBJ databases">
        <authorList>
            <person name="Hodson N. C."/>
            <person name="Mongue J. A."/>
            <person name="Jaron S. K."/>
        </authorList>
    </citation>
    <scope>NUCLEOTIDE SEQUENCE</scope>
</reference>
<evidence type="ECO:0000313" key="3">
    <source>
        <dbReference type="EMBL" id="CAG7819009.1"/>
    </source>
</evidence>
<dbReference type="AlphaFoldDB" id="A0A8J2KTV6"/>
<evidence type="ECO:0000259" key="2">
    <source>
        <dbReference type="Pfam" id="PF03914"/>
    </source>
</evidence>
<keyword evidence="4" id="KW-1185">Reference proteome</keyword>
<dbReference type="GO" id="GO:0030692">
    <property type="term" value="C:Noc4p-Nop14p complex"/>
    <property type="evidence" value="ECO:0007669"/>
    <property type="project" value="TreeGrafter"/>
</dbReference>
<protein>
    <recommendedName>
        <fullName evidence="2">CCAAT-binding factor domain-containing protein</fullName>
    </recommendedName>
</protein>
<comment type="similarity">
    <text evidence="1">Belongs to the CBF/MAK21 family.</text>
</comment>
<dbReference type="InterPro" id="IPR005612">
    <property type="entry name" value="CCAAT-binding_factor"/>
</dbReference>